<comment type="caution">
    <text evidence="3">The sequence shown here is derived from an EMBL/GenBank/DDBJ whole genome shotgun (WGS) entry which is preliminary data.</text>
</comment>
<protein>
    <recommendedName>
        <fullName evidence="5">DUF4114 domain-containing protein</fullName>
    </recommendedName>
</protein>
<dbReference type="AlphaFoldDB" id="A0A840V8K6"/>
<evidence type="ECO:0000256" key="1">
    <source>
        <dbReference type="SAM" id="MobiDB-lite"/>
    </source>
</evidence>
<dbReference type="RefSeq" id="WP_184021305.1">
    <property type="nucleotide sequence ID" value="NZ_JACHFD010000025.1"/>
</dbReference>
<evidence type="ECO:0008006" key="5">
    <source>
        <dbReference type="Google" id="ProtNLM"/>
    </source>
</evidence>
<keyword evidence="2" id="KW-0732">Signal</keyword>
<dbReference type="Proteomes" id="UP000557717">
    <property type="component" value="Unassembled WGS sequence"/>
</dbReference>
<sequence length="295" mass="31463">MKTSLTASLSLLSVVALLSPAFAGNGDGNNGNGVGNQPVEPLLPTGSLDAFPTLVQTGTHPTLSWEIQYPESILDIIQIDPEDGSIVPLEDLCMEIRVLGASYQVGVDRKGRPVWGYVEAQARIGSSGSFAQFFYDTQDDVKPSYLYGFASVPAMTRIDFRARCFNGGQWLPWRSTESASPNVVALINGDQPPSSVPAFSQGNIEDFLDPYLDEGGKVEIGPKDVIYLIELGQTDTTSSGFDLQDIVLLVSFDYCKNNNGHGNNEDGVDVSNPGQGNGGPNGGDDPSGTVDDEIH</sequence>
<keyword evidence="4" id="KW-1185">Reference proteome</keyword>
<proteinExistence type="predicted"/>
<name>A0A840V8K6_9BACT</name>
<feature type="signal peptide" evidence="2">
    <location>
        <begin position="1"/>
        <end position="23"/>
    </location>
</feature>
<evidence type="ECO:0000313" key="3">
    <source>
        <dbReference type="EMBL" id="MBB5353386.1"/>
    </source>
</evidence>
<evidence type="ECO:0000256" key="2">
    <source>
        <dbReference type="SAM" id="SignalP"/>
    </source>
</evidence>
<feature type="chain" id="PRO_5032306817" description="DUF4114 domain-containing protein" evidence="2">
    <location>
        <begin position="24"/>
        <end position="295"/>
    </location>
</feature>
<evidence type="ECO:0000313" key="4">
    <source>
        <dbReference type="Proteomes" id="UP000557717"/>
    </source>
</evidence>
<organism evidence="3 4">
    <name type="scientific">Haloferula luteola</name>
    <dbReference type="NCBI Taxonomy" id="595692"/>
    <lineage>
        <taxon>Bacteria</taxon>
        <taxon>Pseudomonadati</taxon>
        <taxon>Verrucomicrobiota</taxon>
        <taxon>Verrucomicrobiia</taxon>
        <taxon>Verrucomicrobiales</taxon>
        <taxon>Verrucomicrobiaceae</taxon>
        <taxon>Haloferula</taxon>
    </lineage>
</organism>
<gene>
    <name evidence="3" type="ORF">HNR46_003643</name>
</gene>
<feature type="region of interest" description="Disordered" evidence="1">
    <location>
        <begin position="261"/>
        <end position="295"/>
    </location>
</feature>
<reference evidence="3 4" key="1">
    <citation type="submission" date="2020-08" db="EMBL/GenBank/DDBJ databases">
        <title>Genomic Encyclopedia of Type Strains, Phase IV (KMG-IV): sequencing the most valuable type-strain genomes for metagenomic binning, comparative biology and taxonomic classification.</title>
        <authorList>
            <person name="Goeker M."/>
        </authorList>
    </citation>
    <scope>NUCLEOTIDE SEQUENCE [LARGE SCALE GENOMIC DNA]</scope>
    <source>
        <strain evidence="3 4">YC6886</strain>
    </source>
</reference>
<dbReference type="EMBL" id="JACHFD010000025">
    <property type="protein sequence ID" value="MBB5353386.1"/>
    <property type="molecule type" value="Genomic_DNA"/>
</dbReference>
<accession>A0A840V8K6</accession>